<accession>A0A2H0UGN3</accession>
<dbReference type="AlphaFoldDB" id="A0A2H0UGN3"/>
<evidence type="ECO:0000313" key="1">
    <source>
        <dbReference type="EMBL" id="PIR84965.1"/>
    </source>
</evidence>
<reference evidence="2" key="1">
    <citation type="submission" date="2017-09" db="EMBL/GenBank/DDBJ databases">
        <title>Depth-based differentiation of microbial function through sediment-hosted aquifers and enrichment of novel symbionts in the deep terrestrial subsurface.</title>
        <authorList>
            <person name="Probst A.J."/>
            <person name="Ladd B."/>
            <person name="Jarett J.K."/>
            <person name="Geller-Mcgrath D.E."/>
            <person name="Sieber C.M.K."/>
            <person name="Emerson J.B."/>
            <person name="Anantharaman K."/>
            <person name="Thomas B.C."/>
            <person name="Malmstrom R."/>
            <person name="Stieglmeier M."/>
            <person name="Klingl A."/>
            <person name="Woyke T."/>
            <person name="Ryan C.M."/>
            <person name="Banfield J.F."/>
        </authorList>
    </citation>
    <scope>NUCLEOTIDE SEQUENCE [LARGE SCALE GENOMIC DNA]</scope>
</reference>
<comment type="caution">
    <text evidence="1">The sequence shown here is derived from an EMBL/GenBank/DDBJ whole genome shotgun (WGS) entry which is preliminary data.</text>
</comment>
<proteinExistence type="predicted"/>
<dbReference type="Proteomes" id="UP000229315">
    <property type="component" value="Unassembled WGS sequence"/>
</dbReference>
<sequence length="92" mass="10531">MPNNTARFFIPRPAEDGSVIYLPAFCIFNVQGERSRQVVHRSNLLVEQSADTIEDADGHLAINLRNNPVVRWFEINERRRTVREVQSIPGGQ</sequence>
<organism evidence="1 2">
    <name type="scientific">Candidatus Kaiserbacteria bacterium CG10_big_fil_rev_8_21_14_0_10_45_20</name>
    <dbReference type="NCBI Taxonomy" id="1974607"/>
    <lineage>
        <taxon>Bacteria</taxon>
        <taxon>Candidatus Kaiseribacteriota</taxon>
    </lineage>
</organism>
<gene>
    <name evidence="1" type="ORF">COU15_03375</name>
</gene>
<evidence type="ECO:0000313" key="2">
    <source>
        <dbReference type="Proteomes" id="UP000229315"/>
    </source>
</evidence>
<protein>
    <submittedName>
        <fullName evidence="1">Uncharacterized protein</fullName>
    </submittedName>
</protein>
<name>A0A2H0UGN3_9BACT</name>
<dbReference type="EMBL" id="PFBH01000021">
    <property type="protein sequence ID" value="PIR84965.1"/>
    <property type="molecule type" value="Genomic_DNA"/>
</dbReference>